<organism evidence="1 2">
    <name type="scientific">Chitinophaga costaii</name>
    <dbReference type="NCBI Taxonomy" id="1335309"/>
    <lineage>
        <taxon>Bacteria</taxon>
        <taxon>Pseudomonadati</taxon>
        <taxon>Bacteroidota</taxon>
        <taxon>Chitinophagia</taxon>
        <taxon>Chitinophagales</taxon>
        <taxon>Chitinophagaceae</taxon>
        <taxon>Chitinophaga</taxon>
    </lineage>
</organism>
<dbReference type="AlphaFoldDB" id="A0A1C4EIQ9"/>
<dbReference type="OrthoDB" id="671408at2"/>
<evidence type="ECO:0000313" key="1">
    <source>
        <dbReference type="EMBL" id="SCC43526.1"/>
    </source>
</evidence>
<accession>A0A1C4EIQ9</accession>
<sequence>MNSVYPPIPDVTTADYLAAYLKLPASLISYILLENAYQQTHAASLQHLPCLPLHKLLQQMKGDYQLLTGFNRLFIQFRDGSTLSSEGATLTWQEFFQYAYIHYTPAQLQRIEELIQTVLQGLKLLESRPPHA</sequence>
<gene>
    <name evidence="1" type="ORF">GA0116948_108151</name>
</gene>
<dbReference type="Proteomes" id="UP000242818">
    <property type="component" value="Unassembled WGS sequence"/>
</dbReference>
<name>A0A1C4EIQ9_9BACT</name>
<evidence type="ECO:0000313" key="2">
    <source>
        <dbReference type="Proteomes" id="UP000242818"/>
    </source>
</evidence>
<reference evidence="1 2" key="1">
    <citation type="submission" date="2016-08" db="EMBL/GenBank/DDBJ databases">
        <authorList>
            <person name="Seilhamer J.J."/>
        </authorList>
    </citation>
    <scope>NUCLEOTIDE SEQUENCE [LARGE SCALE GENOMIC DNA]</scope>
    <source>
        <strain evidence="1 2">A37T2</strain>
    </source>
</reference>
<proteinExistence type="predicted"/>
<protein>
    <submittedName>
        <fullName evidence="1">Uncharacterized protein</fullName>
    </submittedName>
</protein>
<dbReference type="EMBL" id="FMAR01000008">
    <property type="protein sequence ID" value="SCC43526.1"/>
    <property type="molecule type" value="Genomic_DNA"/>
</dbReference>
<dbReference type="RefSeq" id="WP_089712799.1">
    <property type="nucleotide sequence ID" value="NZ_FMAR01000008.1"/>
</dbReference>
<keyword evidence="2" id="KW-1185">Reference proteome</keyword>